<dbReference type="OrthoDB" id="7854060at2"/>
<dbReference type="Proteomes" id="UP000199372">
    <property type="component" value="Unassembled WGS sequence"/>
</dbReference>
<keyword evidence="5" id="KW-0812">Transmembrane</keyword>
<dbReference type="GO" id="GO:0046872">
    <property type="term" value="F:metal ion binding"/>
    <property type="evidence" value="ECO:0007669"/>
    <property type="project" value="UniProtKB-KW"/>
</dbReference>
<keyword evidence="5" id="KW-0472">Membrane</keyword>
<dbReference type="RefSeq" id="WP_091846729.1">
    <property type="nucleotide sequence ID" value="NZ_FOCM01000012.1"/>
</dbReference>
<sequence>MPTKLIAVTIAIVVAAAGLLWWATAPSQMAGHSMTPPDTTELALGAPIVDVSLPTELDQKEEMGKRAFEAACAQCHGQNAAGQNGVAPPLVHKIYEPSHHGDEAFYRAVSNGVRSHHWDFGNMPPIEGLTRADVGTIVAYVRAMQSENGIQ</sequence>
<dbReference type="InterPro" id="IPR036909">
    <property type="entry name" value="Cyt_c-like_dom_sf"/>
</dbReference>
<name>A0A1H8LXQ8_9RHOB</name>
<evidence type="ECO:0000256" key="4">
    <source>
        <dbReference type="PROSITE-ProRule" id="PRU00433"/>
    </source>
</evidence>
<gene>
    <name evidence="7" type="ORF">SAMN04488011_11226</name>
</gene>
<dbReference type="Gene3D" id="1.10.760.10">
    <property type="entry name" value="Cytochrome c-like domain"/>
    <property type="match status" value="1"/>
</dbReference>
<feature type="domain" description="Cytochrome c" evidence="6">
    <location>
        <begin position="59"/>
        <end position="145"/>
    </location>
</feature>
<dbReference type="GO" id="GO:0009055">
    <property type="term" value="F:electron transfer activity"/>
    <property type="evidence" value="ECO:0007669"/>
    <property type="project" value="InterPro"/>
</dbReference>
<evidence type="ECO:0000259" key="6">
    <source>
        <dbReference type="PROSITE" id="PS51007"/>
    </source>
</evidence>
<evidence type="ECO:0000256" key="5">
    <source>
        <dbReference type="SAM" id="Phobius"/>
    </source>
</evidence>
<keyword evidence="8" id="KW-1185">Reference proteome</keyword>
<feature type="transmembrane region" description="Helical" evidence="5">
    <location>
        <begin position="6"/>
        <end position="24"/>
    </location>
</feature>
<proteinExistence type="predicted"/>
<dbReference type="GO" id="GO:0020037">
    <property type="term" value="F:heme binding"/>
    <property type="evidence" value="ECO:0007669"/>
    <property type="project" value="InterPro"/>
</dbReference>
<organism evidence="7 8">
    <name type="scientific">Palleronia pelagia</name>
    <dbReference type="NCBI Taxonomy" id="387096"/>
    <lineage>
        <taxon>Bacteria</taxon>
        <taxon>Pseudomonadati</taxon>
        <taxon>Pseudomonadota</taxon>
        <taxon>Alphaproteobacteria</taxon>
        <taxon>Rhodobacterales</taxon>
        <taxon>Roseobacteraceae</taxon>
        <taxon>Palleronia</taxon>
    </lineage>
</organism>
<dbReference type="SUPFAM" id="SSF46626">
    <property type="entry name" value="Cytochrome c"/>
    <property type="match status" value="1"/>
</dbReference>
<dbReference type="PROSITE" id="PS51007">
    <property type="entry name" value="CYTC"/>
    <property type="match status" value="1"/>
</dbReference>
<reference evidence="8" key="1">
    <citation type="submission" date="2016-10" db="EMBL/GenBank/DDBJ databases">
        <authorList>
            <person name="Varghese N."/>
            <person name="Submissions S."/>
        </authorList>
    </citation>
    <scope>NUCLEOTIDE SEQUENCE [LARGE SCALE GENOMIC DNA]</scope>
    <source>
        <strain evidence="8">DSM 26893</strain>
    </source>
</reference>
<keyword evidence="5" id="KW-1133">Transmembrane helix</keyword>
<accession>A0A1H8LXQ8</accession>
<protein>
    <submittedName>
        <fullName evidence="7">Cytochrome C oxidase, cbb3-type, subunit III</fullName>
    </submittedName>
</protein>
<dbReference type="PANTHER" id="PTHR33751">
    <property type="entry name" value="CBB3-TYPE CYTOCHROME C OXIDASE SUBUNIT FIXP"/>
    <property type="match status" value="1"/>
</dbReference>
<dbReference type="AlphaFoldDB" id="A0A1H8LXQ8"/>
<evidence type="ECO:0000256" key="3">
    <source>
        <dbReference type="ARBA" id="ARBA00023004"/>
    </source>
</evidence>
<evidence type="ECO:0000313" key="8">
    <source>
        <dbReference type="Proteomes" id="UP000199372"/>
    </source>
</evidence>
<dbReference type="InterPro" id="IPR050597">
    <property type="entry name" value="Cytochrome_c_Oxidase_Subunit"/>
</dbReference>
<keyword evidence="3 4" id="KW-0408">Iron</keyword>
<dbReference type="EMBL" id="FOCM01000012">
    <property type="protein sequence ID" value="SEO09932.1"/>
    <property type="molecule type" value="Genomic_DNA"/>
</dbReference>
<keyword evidence="2 4" id="KW-0479">Metal-binding</keyword>
<dbReference type="Pfam" id="PF00034">
    <property type="entry name" value="Cytochrom_C"/>
    <property type="match status" value="1"/>
</dbReference>
<keyword evidence="1 4" id="KW-0349">Heme</keyword>
<evidence type="ECO:0000256" key="1">
    <source>
        <dbReference type="ARBA" id="ARBA00022617"/>
    </source>
</evidence>
<dbReference type="InterPro" id="IPR009056">
    <property type="entry name" value="Cyt_c-like_dom"/>
</dbReference>
<evidence type="ECO:0000313" key="7">
    <source>
        <dbReference type="EMBL" id="SEO09932.1"/>
    </source>
</evidence>
<dbReference type="PANTHER" id="PTHR33751:SF1">
    <property type="entry name" value="CBB3-TYPE CYTOCHROME C OXIDASE SUBUNIT FIXP"/>
    <property type="match status" value="1"/>
</dbReference>
<evidence type="ECO:0000256" key="2">
    <source>
        <dbReference type="ARBA" id="ARBA00022723"/>
    </source>
</evidence>